<dbReference type="AlphaFoldDB" id="A0A183GKL8"/>
<comment type="caution">
    <text evidence="6">Lacks conserved residue(s) required for the propagation of feature annotation.</text>
</comment>
<evidence type="ECO:0000256" key="1">
    <source>
        <dbReference type="ARBA" id="ARBA00001946"/>
    </source>
</evidence>
<sequence>MATNERTLITVKPDGVHGNLIEKIIQRFEQRVCKFVDLNMITASMEHLEVHYQYLRDKPPFFTHLIKYMGSGLVVAMIWQGLDVVKQGLAKLGATHPLASAPGMNRGDFCIQTVVTAVTAL</sequence>
<dbReference type="PANTHER" id="PTHR11349">
    <property type="entry name" value="NUCLEOSIDE DIPHOSPHATE KINASE"/>
    <property type="match status" value="1"/>
</dbReference>
<gene>
    <name evidence="9" type="ORF">HPBE_LOCUS23237</name>
</gene>
<dbReference type="OrthoDB" id="2162449at2759"/>
<dbReference type="EMBL" id="UZAH01034836">
    <property type="protein sequence ID" value="VDP37468.1"/>
    <property type="molecule type" value="Genomic_DNA"/>
</dbReference>
<protein>
    <recommendedName>
        <fullName evidence="3">nucleoside-diphosphate kinase</fullName>
        <ecNumber evidence="3">2.7.4.6</ecNumber>
    </recommendedName>
</protein>
<dbReference type="GO" id="GO:0006183">
    <property type="term" value="P:GTP biosynthetic process"/>
    <property type="evidence" value="ECO:0007669"/>
    <property type="project" value="InterPro"/>
</dbReference>
<dbReference type="GO" id="GO:0006228">
    <property type="term" value="P:UTP biosynthetic process"/>
    <property type="evidence" value="ECO:0007669"/>
    <property type="project" value="InterPro"/>
</dbReference>
<evidence type="ECO:0000313" key="11">
    <source>
        <dbReference type="WBParaSite" id="HPBE_0002323801-mRNA-1"/>
    </source>
</evidence>
<dbReference type="WBParaSite" id="HPBE_0002323801-mRNA-1">
    <property type="protein sequence ID" value="HPBE_0002323801-mRNA-1"/>
    <property type="gene ID" value="HPBE_0002323801"/>
</dbReference>
<name>A0A183GKL8_HELPZ</name>
<dbReference type="Proteomes" id="UP000050761">
    <property type="component" value="Unassembled WGS sequence"/>
</dbReference>
<evidence type="ECO:0000256" key="5">
    <source>
        <dbReference type="ARBA" id="ARBA00022777"/>
    </source>
</evidence>
<evidence type="ECO:0000256" key="3">
    <source>
        <dbReference type="ARBA" id="ARBA00012966"/>
    </source>
</evidence>
<keyword evidence="10" id="KW-1185">Reference proteome</keyword>
<dbReference type="PRINTS" id="PR01243">
    <property type="entry name" value="NUCDPKINASE"/>
</dbReference>
<dbReference type="SMART" id="SM00562">
    <property type="entry name" value="NDK"/>
    <property type="match status" value="1"/>
</dbReference>
<dbReference type="FunFam" id="3.30.70.141:FF:000039">
    <property type="entry name" value="Nucleoside diphosphate kinase B"/>
    <property type="match status" value="1"/>
</dbReference>
<comment type="similarity">
    <text evidence="2 6 7">Belongs to the NDK family.</text>
</comment>
<evidence type="ECO:0000313" key="10">
    <source>
        <dbReference type="Proteomes" id="UP000050761"/>
    </source>
</evidence>
<dbReference type="PROSITE" id="PS51374">
    <property type="entry name" value="NDPK_LIKE"/>
    <property type="match status" value="1"/>
</dbReference>
<reference evidence="9 10" key="1">
    <citation type="submission" date="2018-11" db="EMBL/GenBank/DDBJ databases">
        <authorList>
            <consortium name="Pathogen Informatics"/>
        </authorList>
    </citation>
    <scope>NUCLEOTIDE SEQUENCE [LARGE SCALE GENOMIC DNA]</scope>
</reference>
<accession>A0A3P8DU14</accession>
<dbReference type="GO" id="GO:0004550">
    <property type="term" value="F:nucleoside diphosphate kinase activity"/>
    <property type="evidence" value="ECO:0007669"/>
    <property type="project" value="UniProtKB-EC"/>
</dbReference>
<feature type="domain" description="Nucleoside diphosphate kinase-like" evidence="8">
    <location>
        <begin position="4"/>
        <end position="120"/>
    </location>
</feature>
<dbReference type="EC" id="2.7.4.6" evidence="3"/>
<dbReference type="InterPro" id="IPR034907">
    <property type="entry name" value="NDK-like_dom"/>
</dbReference>
<evidence type="ECO:0000256" key="2">
    <source>
        <dbReference type="ARBA" id="ARBA00008142"/>
    </source>
</evidence>
<proteinExistence type="inferred from homology"/>
<evidence type="ECO:0000256" key="4">
    <source>
        <dbReference type="ARBA" id="ARBA00022679"/>
    </source>
</evidence>
<dbReference type="InterPro" id="IPR036850">
    <property type="entry name" value="NDK-like_dom_sf"/>
</dbReference>
<dbReference type="SUPFAM" id="SSF54919">
    <property type="entry name" value="Nucleoside diphosphate kinase, NDK"/>
    <property type="match status" value="1"/>
</dbReference>
<organism evidence="10 11">
    <name type="scientific">Heligmosomoides polygyrus</name>
    <name type="common">Parasitic roundworm</name>
    <dbReference type="NCBI Taxonomy" id="6339"/>
    <lineage>
        <taxon>Eukaryota</taxon>
        <taxon>Metazoa</taxon>
        <taxon>Ecdysozoa</taxon>
        <taxon>Nematoda</taxon>
        <taxon>Chromadorea</taxon>
        <taxon>Rhabditida</taxon>
        <taxon>Rhabditina</taxon>
        <taxon>Rhabditomorpha</taxon>
        <taxon>Strongyloidea</taxon>
        <taxon>Heligmosomidae</taxon>
        <taxon>Heligmosomoides</taxon>
    </lineage>
</organism>
<evidence type="ECO:0000313" key="9">
    <source>
        <dbReference type="EMBL" id="VDP37468.1"/>
    </source>
</evidence>
<dbReference type="Gene3D" id="3.30.70.141">
    <property type="entry name" value="Nucleoside diphosphate kinase-like domain"/>
    <property type="match status" value="1"/>
</dbReference>
<evidence type="ECO:0000256" key="7">
    <source>
        <dbReference type="RuleBase" id="RU004011"/>
    </source>
</evidence>
<dbReference type="InterPro" id="IPR001564">
    <property type="entry name" value="Nucleoside_diP_kinase"/>
</dbReference>
<keyword evidence="5" id="KW-0418">Kinase</keyword>
<dbReference type="GO" id="GO:0006241">
    <property type="term" value="P:CTP biosynthetic process"/>
    <property type="evidence" value="ECO:0007669"/>
    <property type="project" value="InterPro"/>
</dbReference>
<dbReference type="Pfam" id="PF00334">
    <property type="entry name" value="NDK"/>
    <property type="match status" value="1"/>
</dbReference>
<comment type="cofactor">
    <cofactor evidence="1">
        <name>Mg(2+)</name>
        <dbReference type="ChEBI" id="CHEBI:18420"/>
    </cofactor>
</comment>
<evidence type="ECO:0000256" key="6">
    <source>
        <dbReference type="PROSITE-ProRule" id="PRU00706"/>
    </source>
</evidence>
<reference evidence="11" key="2">
    <citation type="submission" date="2019-09" db="UniProtKB">
        <authorList>
            <consortium name="WormBaseParasite"/>
        </authorList>
    </citation>
    <scope>IDENTIFICATION</scope>
</reference>
<accession>A0A183GKL8</accession>
<evidence type="ECO:0000259" key="8">
    <source>
        <dbReference type="SMART" id="SM00562"/>
    </source>
</evidence>
<keyword evidence="4" id="KW-0808">Transferase</keyword>